<protein>
    <submittedName>
        <fullName evidence="2">Uncharacterized protein</fullName>
    </submittedName>
</protein>
<feature type="region of interest" description="Disordered" evidence="1">
    <location>
        <begin position="361"/>
        <end position="381"/>
    </location>
</feature>
<evidence type="ECO:0000256" key="1">
    <source>
        <dbReference type="SAM" id="MobiDB-lite"/>
    </source>
</evidence>
<keyword evidence="3" id="KW-1185">Reference proteome</keyword>
<dbReference type="AlphaFoldDB" id="E6MK97"/>
<evidence type="ECO:0000313" key="3">
    <source>
        <dbReference type="Proteomes" id="UP000004754"/>
    </source>
</evidence>
<dbReference type="eggNOG" id="ENOG502ZBXV">
    <property type="taxonomic scope" value="Bacteria"/>
</dbReference>
<proteinExistence type="predicted"/>
<dbReference type="OrthoDB" id="1832727at2"/>
<evidence type="ECO:0000313" key="2">
    <source>
        <dbReference type="EMBL" id="EFV00616.1"/>
    </source>
</evidence>
<dbReference type="HOGENOM" id="CLU_307145_0_0_9"/>
<dbReference type="RefSeq" id="WP_006599854.1">
    <property type="nucleotide sequence ID" value="NZ_GL622359.1"/>
</dbReference>
<name>E6MK97_9FIRM</name>
<dbReference type="Proteomes" id="UP000004754">
    <property type="component" value="Unassembled WGS sequence"/>
</dbReference>
<gene>
    <name evidence="2" type="ORF">HMP0721_2433</name>
</gene>
<dbReference type="EMBL" id="AEQN01000033">
    <property type="protein sequence ID" value="EFV00616.1"/>
    <property type="molecule type" value="Genomic_DNA"/>
</dbReference>
<organism evidence="2 3">
    <name type="scientific">Pseudoramibacter alactolyticus ATCC 23263</name>
    <dbReference type="NCBI Taxonomy" id="887929"/>
    <lineage>
        <taxon>Bacteria</taxon>
        <taxon>Bacillati</taxon>
        <taxon>Bacillota</taxon>
        <taxon>Clostridia</taxon>
        <taxon>Eubacteriales</taxon>
        <taxon>Eubacteriaceae</taxon>
        <taxon>Pseudoramibacter</taxon>
    </lineage>
</organism>
<comment type="caution">
    <text evidence="2">The sequence shown here is derived from an EMBL/GenBank/DDBJ whole genome shotgun (WGS) entry which is preliminary data.</text>
</comment>
<accession>E6MK97</accession>
<reference evidence="2 3" key="1">
    <citation type="submission" date="2010-12" db="EMBL/GenBank/DDBJ databases">
        <authorList>
            <person name="Muzny D."/>
            <person name="Qin X."/>
            <person name="Deng J."/>
            <person name="Jiang H."/>
            <person name="Liu Y."/>
            <person name="Qu J."/>
            <person name="Song X.-Z."/>
            <person name="Zhang L."/>
            <person name="Thornton R."/>
            <person name="Coyle M."/>
            <person name="Francisco L."/>
            <person name="Jackson L."/>
            <person name="Javaid M."/>
            <person name="Korchina V."/>
            <person name="Kovar C."/>
            <person name="Mata R."/>
            <person name="Mathew T."/>
            <person name="Ngo R."/>
            <person name="Nguyen L."/>
            <person name="Nguyen N."/>
            <person name="Okwuonu G."/>
            <person name="Ongeri F."/>
            <person name="Pham C."/>
            <person name="Simmons D."/>
            <person name="Wilczek-Boney K."/>
            <person name="Hale W."/>
            <person name="Jakkamsetti A."/>
            <person name="Pham P."/>
            <person name="Ruth R."/>
            <person name="San Lucas F."/>
            <person name="Warren J."/>
            <person name="Zhang J."/>
            <person name="Zhao Z."/>
            <person name="Zhou C."/>
            <person name="Zhu D."/>
            <person name="Lee S."/>
            <person name="Bess C."/>
            <person name="Blankenburg K."/>
            <person name="Forbes L."/>
            <person name="Fu Q."/>
            <person name="Gubbala S."/>
            <person name="Hirani K."/>
            <person name="Jayaseelan J.C."/>
            <person name="Lara F."/>
            <person name="Munidasa M."/>
            <person name="Palculict T."/>
            <person name="Patil S."/>
            <person name="Pu L.-L."/>
            <person name="Saada N."/>
            <person name="Tang L."/>
            <person name="Weissenberger G."/>
            <person name="Zhu Y."/>
            <person name="Hemphill L."/>
            <person name="Shang Y."/>
            <person name="Youmans B."/>
            <person name="Ayvaz T."/>
            <person name="Ross M."/>
            <person name="Santibanez J."/>
            <person name="Aqrawi P."/>
            <person name="Gross S."/>
            <person name="Joshi V."/>
            <person name="Fowler G."/>
            <person name="Nazareth L."/>
            <person name="Reid J."/>
            <person name="Worley K."/>
            <person name="Petrosino J."/>
            <person name="Highlander S."/>
            <person name="Gibbs R."/>
        </authorList>
    </citation>
    <scope>NUCLEOTIDE SEQUENCE [LARGE SCALE GENOMIC DNA]</scope>
    <source>
        <strain evidence="2 3">ATCC 23263</strain>
    </source>
</reference>
<dbReference type="STRING" id="887929.HMP0721_2433"/>
<sequence length="963" mass="109926">MAIRIPWDEHEEAILLQALINVLNHTIERKRAISDVSKQLRELAAARGIAIDEKFRNENGITLQMSKLEYVFTDGVSGLRVETGWYFDIVKIYKESPLKYRELLEEIMDMSVPDKAENMSFSVWIKKNNPTQADDILSSLNVMSILLRKNRTIQPSILQITDIEEIESLIGRIRSNKGINIHSGKKRNAYITALSAYKDYLQYLENGNTENKYDSTVEESRGQTLGIKDGSSNETDAGLMEVSFAEERSYSYTRPSDLEYSGTHYSVRNWTQAYVQLVKCLFEDYPDKIASLKGKSIRGRGRIDVADTSGSDAMLDPREIAEDLYLETNESADAIVEKSGMLLKLCAVDFDDVKITYASTQGGKRKTESAPTETKQKESKERKIDGLSFYDWLVQTQGMAEGTGRSYDSAINTADTFARENNIGHGMIRGTMDFIIVSETADALFQTVEFIELNQRQHNRFRAALRKYLQYIRGDSAIVDKRPSVATKENFENVDFTPYRKILLEKFPKGFRIESRLDMGRFRAFWKDMHRLELAEDDEAVRKRIAHITVRCQDFVYLPEMMMAEHTAQRLLAYITECFKAGKMAVYFDALYKEFQLEFIGRRINNPEMLKSYLAYMNDGRYYISKNYLIADAHAEVNPTDEVRDYLITEGIPVTVEDLKEALSHINEAAVFGAVAGHNSAEFVRNQKGEYFHADIVHFTKQEIDTITELIQSAIDDKEYMGGKELTDAVIVKLPAIMERYPFLTWLGLRGVIAYKLQDVFSFRGKIISAYGQDLSMSDVFAHFAATRDHFTLEKLNSLKRDLDTPIYFDSVYANSLRINKDEFVSRDQVSFDTEATDAAISRFCTGDYIALKEISFFGSFPDAGFPWNGFLLEHYVADFSKKFKLLHIGFTAGTPVGAIVKRSSRFDDFDELVSAELAVSKIPLNRENALQYLVDIGLLARRNYRGIEQTLSRAKLQRSKKG</sequence>